<proteinExistence type="predicted"/>
<dbReference type="KEGG" id="plut:EI981_08045"/>
<reference evidence="2" key="1">
    <citation type="submission" date="2018-12" db="EMBL/GenBank/DDBJ databases">
        <title>Complete genome sequence of Paenibacillus sp. MBLB1234.</title>
        <authorList>
            <person name="Nam Y.-D."/>
            <person name="Kang J."/>
            <person name="Chung W.-H."/>
            <person name="Park Y.S."/>
        </authorList>
    </citation>
    <scope>NUCLEOTIDE SEQUENCE [LARGE SCALE GENOMIC DNA]</scope>
    <source>
        <strain evidence="2">MBLB1234</strain>
    </source>
</reference>
<protein>
    <submittedName>
        <fullName evidence="1">Uncharacterized protein</fullName>
    </submittedName>
</protein>
<accession>A0A3Q9I9U0</accession>
<sequence length="166" mass="19412">MSFDLEVLVVNQAVPLHLPFQSRIELLNEQDDRGVQRFKDKWKVMSHAKGVWYSLVKDDEGIQNAYLLCDSDFESSIDEVPVPFWVNNEDVLYNLTPLIIRPEFRDDFEKVLRYLLENSPIGTLMFLARYQGGDYELIQGTLTIEEFVEQLDKKNILFNVCYVLAK</sequence>
<keyword evidence="2" id="KW-1185">Reference proteome</keyword>
<dbReference type="AlphaFoldDB" id="A0A3Q9I9U0"/>
<evidence type="ECO:0000313" key="2">
    <source>
        <dbReference type="Proteomes" id="UP000270678"/>
    </source>
</evidence>
<name>A0A3Q9I9U0_9BACL</name>
<dbReference type="EMBL" id="CP034346">
    <property type="protein sequence ID" value="AZS14409.1"/>
    <property type="molecule type" value="Genomic_DNA"/>
</dbReference>
<dbReference type="OrthoDB" id="2607829at2"/>
<gene>
    <name evidence="1" type="ORF">EI981_08045</name>
</gene>
<dbReference type="Proteomes" id="UP000270678">
    <property type="component" value="Chromosome"/>
</dbReference>
<evidence type="ECO:0000313" key="1">
    <source>
        <dbReference type="EMBL" id="AZS14409.1"/>
    </source>
</evidence>
<organism evidence="1 2">
    <name type="scientific">Paenibacillus lutimineralis</name>
    <dbReference type="NCBI Taxonomy" id="2707005"/>
    <lineage>
        <taxon>Bacteria</taxon>
        <taxon>Bacillati</taxon>
        <taxon>Bacillota</taxon>
        <taxon>Bacilli</taxon>
        <taxon>Bacillales</taxon>
        <taxon>Paenibacillaceae</taxon>
        <taxon>Paenibacillus</taxon>
    </lineage>
</organism>
<dbReference type="RefSeq" id="WP_126997054.1">
    <property type="nucleotide sequence ID" value="NZ_CP034346.1"/>
</dbReference>